<gene>
    <name evidence="1" type="ORF">CIT37_32960</name>
</gene>
<evidence type="ECO:0000313" key="2">
    <source>
        <dbReference type="Proteomes" id="UP000215703"/>
    </source>
</evidence>
<reference evidence="1 2" key="2">
    <citation type="journal article" date="2017" name="Syst. Appl. Microbiol.">
        <title>Soybeans inoculated with root zone soils of Canadian native legumes harbour diverse and novel Bradyrhizobium spp. that possess agricultural potential.</title>
        <authorList>
            <person name="Bromfield E.S.P."/>
            <person name="Cloutier S."/>
            <person name="Tambong J.T."/>
            <person name="Tran Thi T.V."/>
        </authorList>
    </citation>
    <scope>NUCLEOTIDE SEQUENCE [LARGE SCALE GENOMIC DNA]</scope>
    <source>
        <strain evidence="1 2">OO99</strain>
    </source>
</reference>
<dbReference type="Proteomes" id="UP000215703">
    <property type="component" value="Chromosome"/>
</dbReference>
<dbReference type="AlphaFoldDB" id="A0A2U8PF52"/>
<protein>
    <submittedName>
        <fullName evidence="1">Uncharacterized protein</fullName>
    </submittedName>
</protein>
<name>A0A2U8PF52_9BRAD</name>
<proteinExistence type="predicted"/>
<sequence length="70" mass="7428">MQTLCAAFLISCPGRSAAPLRRCAAEPGPISPEQPVWLGSRLGAATLARRSASGTRERNTGCPHVTPRRN</sequence>
<dbReference type="EMBL" id="CP029425">
    <property type="protein sequence ID" value="AWL96402.1"/>
    <property type="molecule type" value="Genomic_DNA"/>
</dbReference>
<reference evidence="1 2" key="1">
    <citation type="journal article" date="2014" name="Int. J. Syst. Evol. Microbiol.">
        <title>Bradyrhizobium ottawaense sp. nov., a symbiotic nitrogen fixing bacterium from root nodules of soybeans in Canada.</title>
        <authorList>
            <person name="Yu X."/>
            <person name="Cloutier S."/>
            <person name="Tambong J.T."/>
            <person name="Bromfield E.S."/>
        </authorList>
    </citation>
    <scope>NUCLEOTIDE SEQUENCE [LARGE SCALE GENOMIC DNA]</scope>
    <source>
        <strain evidence="1 2">OO99</strain>
    </source>
</reference>
<organism evidence="1 2">
    <name type="scientific">Bradyrhizobium ottawaense</name>
    <dbReference type="NCBI Taxonomy" id="931866"/>
    <lineage>
        <taxon>Bacteria</taxon>
        <taxon>Pseudomonadati</taxon>
        <taxon>Pseudomonadota</taxon>
        <taxon>Alphaproteobacteria</taxon>
        <taxon>Hyphomicrobiales</taxon>
        <taxon>Nitrobacteraceae</taxon>
        <taxon>Bradyrhizobium</taxon>
    </lineage>
</organism>
<accession>A0A2U8PF52</accession>
<evidence type="ECO:0000313" key="1">
    <source>
        <dbReference type="EMBL" id="AWL96402.1"/>
    </source>
</evidence>